<dbReference type="EMBL" id="JAVAMP010000008">
    <property type="protein sequence ID" value="MDP5275494.1"/>
    <property type="molecule type" value="Genomic_DNA"/>
</dbReference>
<protein>
    <recommendedName>
        <fullName evidence="3">DUF4489 domain-containing protein</fullName>
    </recommendedName>
</protein>
<keyword evidence="2" id="KW-1185">Reference proteome</keyword>
<comment type="caution">
    <text evidence="1">The sequence shown here is derived from an EMBL/GenBank/DDBJ whole genome shotgun (WGS) entry which is preliminary data.</text>
</comment>
<proteinExistence type="predicted"/>
<dbReference type="RefSeq" id="WP_305992804.1">
    <property type="nucleotide sequence ID" value="NZ_JAVAMP010000008.1"/>
</dbReference>
<sequence>MSGFKRGFIECDSFFDANGIQLTDMERVILEVEICVKEPIKTVSIDWWVRERIDTGLQTTIVMDSVVSLSPNVTVIYILCRNEQPIETATVFSSFTNFTEIGGLNDDGSLMLDFSQETNPNLSFCDTPDIGTNLYQVKAILGSGSVGSSAELISGNLKVIGVD</sequence>
<gene>
    <name evidence="1" type="ORF">Q5Y73_15400</name>
</gene>
<organism evidence="1 2">
    <name type="scientific">Chengkuizengella axinellae</name>
    <dbReference type="NCBI Taxonomy" id="3064388"/>
    <lineage>
        <taxon>Bacteria</taxon>
        <taxon>Bacillati</taxon>
        <taxon>Bacillota</taxon>
        <taxon>Bacilli</taxon>
        <taxon>Bacillales</taxon>
        <taxon>Paenibacillaceae</taxon>
        <taxon>Chengkuizengella</taxon>
    </lineage>
</organism>
<evidence type="ECO:0000313" key="2">
    <source>
        <dbReference type="Proteomes" id="UP001231941"/>
    </source>
</evidence>
<dbReference type="Proteomes" id="UP001231941">
    <property type="component" value="Unassembled WGS sequence"/>
</dbReference>
<evidence type="ECO:0008006" key="3">
    <source>
        <dbReference type="Google" id="ProtNLM"/>
    </source>
</evidence>
<evidence type="ECO:0000313" key="1">
    <source>
        <dbReference type="EMBL" id="MDP5275494.1"/>
    </source>
</evidence>
<name>A0ABT9J1K3_9BACL</name>
<accession>A0ABT9J1K3</accession>
<reference evidence="1 2" key="1">
    <citation type="submission" date="2023-08" db="EMBL/GenBank/DDBJ databases">
        <authorList>
            <person name="Park J.-S."/>
        </authorList>
    </citation>
    <scope>NUCLEOTIDE SEQUENCE [LARGE SCALE GENOMIC DNA]</scope>
    <source>
        <strain evidence="1 2">2205SS18-9</strain>
    </source>
</reference>